<gene>
    <name evidence="3" type="ORF">KDW_30220</name>
</gene>
<sequence>MTDTVPGHDSAFADQGNNKRATATISCRICQATYAPSQEHHYLLQAPPMALESAFMSMCHFCFRCRRPACPQCWDNVHGVCGECCQEAQLPFRAQAAPLQGVLFAATRQAQLHRKHAMPVRLICIRPGRFQKLASIDTAETMPLQTAITRRILPTPTSPRQAAPRPASRNPSDIPIEHIPTRPPRPEPMRLTYERQVNPQPARQYQTGKMQYRAQGLSQSGTISDIDDIATQPPRARRTITLNDPLPYPPASSSKKSMGKRFEQIMTGLLFILLLVLLGAITLALWSADANSQILQLFHIDIRAEIAYLWQLINQLHH</sequence>
<feature type="transmembrane region" description="Helical" evidence="2">
    <location>
        <begin position="265"/>
        <end position="286"/>
    </location>
</feature>
<dbReference type="RefSeq" id="WP_151756707.1">
    <property type="nucleotide sequence ID" value="NZ_BKZW01000001.1"/>
</dbReference>
<reference evidence="3 4" key="1">
    <citation type="submission" date="2019-10" db="EMBL/GenBank/DDBJ databases">
        <title>Dictyobacter vulcani sp. nov., within the class Ktedonobacteria, isolated from soil of volcanic Mt. Zao.</title>
        <authorList>
            <person name="Zheng Y."/>
            <person name="Wang C.M."/>
            <person name="Sakai Y."/>
            <person name="Abe K."/>
            <person name="Yokota A."/>
            <person name="Yabe S."/>
        </authorList>
    </citation>
    <scope>NUCLEOTIDE SEQUENCE [LARGE SCALE GENOMIC DNA]</scope>
    <source>
        <strain evidence="3 4">W12</strain>
    </source>
</reference>
<accession>A0A5J4KQZ5</accession>
<keyword evidence="2" id="KW-0472">Membrane</keyword>
<dbReference type="Proteomes" id="UP000326912">
    <property type="component" value="Unassembled WGS sequence"/>
</dbReference>
<feature type="region of interest" description="Disordered" evidence="1">
    <location>
        <begin position="151"/>
        <end position="189"/>
    </location>
</feature>
<dbReference type="EMBL" id="BKZW01000001">
    <property type="protein sequence ID" value="GER88860.1"/>
    <property type="molecule type" value="Genomic_DNA"/>
</dbReference>
<keyword evidence="2" id="KW-1133">Transmembrane helix</keyword>
<organism evidence="3 4">
    <name type="scientific">Dictyobacter vulcani</name>
    <dbReference type="NCBI Taxonomy" id="2607529"/>
    <lineage>
        <taxon>Bacteria</taxon>
        <taxon>Bacillati</taxon>
        <taxon>Chloroflexota</taxon>
        <taxon>Ktedonobacteria</taxon>
        <taxon>Ktedonobacterales</taxon>
        <taxon>Dictyobacteraceae</taxon>
        <taxon>Dictyobacter</taxon>
    </lineage>
</organism>
<evidence type="ECO:0000313" key="4">
    <source>
        <dbReference type="Proteomes" id="UP000326912"/>
    </source>
</evidence>
<name>A0A5J4KQZ5_9CHLR</name>
<protein>
    <submittedName>
        <fullName evidence="3">Uncharacterized protein</fullName>
    </submittedName>
</protein>
<evidence type="ECO:0000313" key="3">
    <source>
        <dbReference type="EMBL" id="GER88860.1"/>
    </source>
</evidence>
<keyword evidence="2" id="KW-0812">Transmembrane</keyword>
<dbReference type="AlphaFoldDB" id="A0A5J4KQZ5"/>
<keyword evidence="4" id="KW-1185">Reference proteome</keyword>
<feature type="compositionally biased region" description="Basic and acidic residues" evidence="1">
    <location>
        <begin position="175"/>
        <end position="188"/>
    </location>
</feature>
<evidence type="ECO:0000256" key="1">
    <source>
        <dbReference type="SAM" id="MobiDB-lite"/>
    </source>
</evidence>
<comment type="caution">
    <text evidence="3">The sequence shown here is derived from an EMBL/GenBank/DDBJ whole genome shotgun (WGS) entry which is preliminary data.</text>
</comment>
<evidence type="ECO:0000256" key="2">
    <source>
        <dbReference type="SAM" id="Phobius"/>
    </source>
</evidence>
<proteinExistence type="predicted"/>